<keyword evidence="3" id="KW-1185">Reference proteome</keyword>
<dbReference type="InterPro" id="IPR013780">
    <property type="entry name" value="Glyco_hydro_b"/>
</dbReference>
<evidence type="ECO:0000313" key="2">
    <source>
        <dbReference type="EMBL" id="MBT1703701.1"/>
    </source>
</evidence>
<dbReference type="EMBL" id="JAHESD010000018">
    <property type="protein sequence ID" value="MBT1703701.1"/>
    <property type="molecule type" value="Genomic_DNA"/>
</dbReference>
<protein>
    <submittedName>
        <fullName evidence="2">Alpha-amylase family protein</fullName>
    </submittedName>
</protein>
<dbReference type="PANTHER" id="PTHR10357">
    <property type="entry name" value="ALPHA-AMYLASE FAMILY MEMBER"/>
    <property type="match status" value="1"/>
</dbReference>
<gene>
    <name evidence="2" type="ORF">KK060_10445</name>
</gene>
<dbReference type="Pfam" id="PF00128">
    <property type="entry name" value="Alpha-amylase"/>
    <property type="match status" value="2"/>
</dbReference>
<dbReference type="SUPFAM" id="SSF51445">
    <property type="entry name" value="(Trans)glycosidases"/>
    <property type="match status" value="1"/>
</dbReference>
<dbReference type="InterPro" id="IPR054049">
    <property type="entry name" value="SupH-like_C"/>
</dbReference>
<sequence>MIEDLWYKNAVIYSLDLETFMDRNGDGIGDFEGLASRLDYLHALGIDTVWLAPFQVSPNKDNGYDIKDYYGVDPSHGTLGDFVEFIHQAKKRGIKVIIDLVVNHTSDQHPWFQDARSSESSKYRDWYVWSKEKPSDWNEGMVFPGVQKATWTYDEKAKAYYHHRFYKHQPDLNIDNLEVREEIERIIGFWLQLGVAGFRIDAVPFILETQEPGDENKKIRFEYLREMRRFLQWRRGDAVMLGEANVEPKESSKYFGKEGEGIHMMFNFYVNQYIFYALATSDIQPLKDAIEATRIEFPGSQWAQFLRNHDELDLARLTDEQRQKVFESFGPDKNMQLYDRGIRRRLSSMLLDRKKTELAYSLIFSLPGTPVLRYGDEIGMGENLELEERNAVRTPMQWSSNKNAGFSDADKLVNPVIEDGAYGCKEVNVETQRRIPDSLLNWMTNLIRLRQECIEIGWGEWSILDVNVPDVLCIRYNYKDSSVIVLHNFNDREVEVPLTLESKNELKLIDLMITETSVANKAGTHTIRLSGYGYRWFRAGGLTHLLRKR</sequence>
<dbReference type="InterPro" id="IPR045857">
    <property type="entry name" value="O16G_dom_2"/>
</dbReference>
<dbReference type="Gene3D" id="3.90.400.10">
    <property type="entry name" value="Oligo-1,6-glucosidase, Domain 2"/>
    <property type="match status" value="1"/>
</dbReference>
<reference evidence="2 3" key="1">
    <citation type="submission" date="2021-05" db="EMBL/GenBank/DDBJ databases">
        <title>A Polyphasic approach of four new species of the genus Ohtaekwangia: Ohtaekwangia histidinii sp. nov., Ohtaekwangia cretensis sp. nov., Ohtaekwangia indiensis sp. nov., Ohtaekwangia reichenbachii sp. nov. from diverse environment.</title>
        <authorList>
            <person name="Octaviana S."/>
        </authorList>
    </citation>
    <scope>NUCLEOTIDE SEQUENCE [LARGE SCALE GENOMIC DNA]</scope>
    <source>
        <strain evidence="2 3">PWU20</strain>
    </source>
</reference>
<evidence type="ECO:0000259" key="1">
    <source>
        <dbReference type="SMART" id="SM00642"/>
    </source>
</evidence>
<feature type="domain" description="Glycosyl hydrolase family 13 catalytic" evidence="1">
    <location>
        <begin position="14"/>
        <end position="417"/>
    </location>
</feature>
<dbReference type="PANTHER" id="PTHR10357:SF219">
    <property type="entry name" value="MALTOSE ALPHA-D-GLUCOSYLTRANSFERASE"/>
    <property type="match status" value="1"/>
</dbReference>
<dbReference type="Gene3D" id="3.20.20.80">
    <property type="entry name" value="Glycosidases"/>
    <property type="match status" value="1"/>
</dbReference>
<proteinExistence type="predicted"/>
<dbReference type="SUPFAM" id="SSF51011">
    <property type="entry name" value="Glycosyl hydrolase domain"/>
    <property type="match status" value="1"/>
</dbReference>
<evidence type="ECO:0000313" key="3">
    <source>
        <dbReference type="Proteomes" id="UP000772618"/>
    </source>
</evidence>
<dbReference type="SMART" id="SM00642">
    <property type="entry name" value="Aamy"/>
    <property type="match status" value="1"/>
</dbReference>
<dbReference type="Pfam" id="PF22157">
    <property type="entry name" value="SupH-like_C"/>
    <property type="match status" value="1"/>
</dbReference>
<comment type="caution">
    <text evidence="2">The sequence shown here is derived from an EMBL/GenBank/DDBJ whole genome shotgun (WGS) entry which is preliminary data.</text>
</comment>
<accession>A0ABS5VQS5</accession>
<dbReference type="CDD" id="cd11334">
    <property type="entry name" value="AmyAc_TreS"/>
    <property type="match status" value="1"/>
</dbReference>
<name>A0ABS5VQS5_9BACT</name>
<dbReference type="RefSeq" id="WP_254153663.1">
    <property type="nucleotide sequence ID" value="NZ_JAHESD010000018.1"/>
</dbReference>
<dbReference type="Gene3D" id="2.60.40.1180">
    <property type="entry name" value="Golgi alpha-mannosidase II"/>
    <property type="match status" value="1"/>
</dbReference>
<dbReference type="InterPro" id="IPR017853">
    <property type="entry name" value="GH"/>
</dbReference>
<organism evidence="2 3">
    <name type="scientific">Chryseosolibacter indicus</name>
    <dbReference type="NCBI Taxonomy" id="2782351"/>
    <lineage>
        <taxon>Bacteria</taxon>
        <taxon>Pseudomonadati</taxon>
        <taxon>Bacteroidota</taxon>
        <taxon>Cytophagia</taxon>
        <taxon>Cytophagales</taxon>
        <taxon>Chryseotaleaceae</taxon>
        <taxon>Chryseosolibacter</taxon>
    </lineage>
</organism>
<dbReference type="Proteomes" id="UP000772618">
    <property type="component" value="Unassembled WGS sequence"/>
</dbReference>
<dbReference type="InterPro" id="IPR006047">
    <property type="entry name" value="GH13_cat_dom"/>
</dbReference>